<accession>A0A1S0UJ59</accession>
<proteinExistence type="predicted"/>
<organism evidence="2">
    <name type="scientific">Loa loa</name>
    <name type="common">Eye worm</name>
    <name type="synonym">Filaria loa</name>
    <dbReference type="NCBI Taxonomy" id="7209"/>
    <lineage>
        <taxon>Eukaryota</taxon>
        <taxon>Metazoa</taxon>
        <taxon>Ecdysozoa</taxon>
        <taxon>Nematoda</taxon>
        <taxon>Chromadorea</taxon>
        <taxon>Rhabditida</taxon>
        <taxon>Spirurina</taxon>
        <taxon>Spiruromorpha</taxon>
        <taxon>Filarioidea</taxon>
        <taxon>Onchocercidae</taxon>
        <taxon>Loa</taxon>
    </lineage>
</organism>
<dbReference type="InterPro" id="IPR040676">
    <property type="entry name" value="DUF5641"/>
</dbReference>
<dbReference type="AlphaFoldDB" id="A0A1S0UJ59"/>
<dbReference type="CTD" id="31251652"/>
<protein>
    <recommendedName>
        <fullName evidence="1">DUF5641 domain-containing protein</fullName>
    </recommendedName>
</protein>
<feature type="non-terminal residue" evidence="2">
    <location>
        <position position="1"/>
    </location>
</feature>
<dbReference type="Pfam" id="PF18701">
    <property type="entry name" value="DUF5641"/>
    <property type="match status" value="1"/>
</dbReference>
<gene>
    <name evidence="2" type="ORF">LOAG_17399</name>
</gene>
<sequence>GTNSEKTCINPKNTEDYKSKIEKIVLVDELEIPRGLWKLGRIMELKKIRGGMALIVLVEILNGKFINRPINMVYLLEINDKENSKIQSITLKNRWRKSINKNLQPYELGVS</sequence>
<feature type="domain" description="DUF5641" evidence="1">
    <location>
        <begin position="16"/>
        <end position="75"/>
    </location>
</feature>
<reference evidence="2" key="1">
    <citation type="submission" date="2012-04" db="EMBL/GenBank/DDBJ databases">
        <title>The Genome Sequence of Loa loa.</title>
        <authorList>
            <consortium name="The Broad Institute Genome Sequencing Platform"/>
            <consortium name="Broad Institute Genome Sequencing Center for Infectious Disease"/>
            <person name="Nutman T.B."/>
            <person name="Fink D.L."/>
            <person name="Russ C."/>
            <person name="Young S."/>
            <person name="Zeng Q."/>
            <person name="Gargeya S."/>
            <person name="Alvarado L."/>
            <person name="Berlin A."/>
            <person name="Chapman S.B."/>
            <person name="Chen Z."/>
            <person name="Freedman E."/>
            <person name="Gellesch M."/>
            <person name="Goldberg J."/>
            <person name="Griggs A."/>
            <person name="Gujja S."/>
            <person name="Heilman E.R."/>
            <person name="Heiman D."/>
            <person name="Howarth C."/>
            <person name="Mehta T."/>
            <person name="Neiman D."/>
            <person name="Pearson M."/>
            <person name="Roberts A."/>
            <person name="Saif S."/>
            <person name="Shea T."/>
            <person name="Shenoy N."/>
            <person name="Sisk P."/>
            <person name="Stolte C."/>
            <person name="Sykes S."/>
            <person name="White J."/>
            <person name="Yandava C."/>
            <person name="Haas B."/>
            <person name="Henn M.R."/>
            <person name="Nusbaum C."/>
            <person name="Birren B."/>
        </authorList>
    </citation>
    <scope>NUCLEOTIDE SEQUENCE [LARGE SCALE GENOMIC DNA]</scope>
</reference>
<dbReference type="OrthoDB" id="5868911at2759"/>
<dbReference type="EMBL" id="JH712134">
    <property type="protein sequence ID" value="EJD75466.1"/>
    <property type="molecule type" value="Genomic_DNA"/>
</dbReference>
<evidence type="ECO:0000259" key="1">
    <source>
        <dbReference type="Pfam" id="PF18701"/>
    </source>
</evidence>
<dbReference type="RefSeq" id="XP_020306327.1">
    <property type="nucleotide sequence ID" value="XM_020450061.1"/>
</dbReference>
<dbReference type="KEGG" id="loa:LOAG_17399"/>
<name>A0A1S0UJ59_LOALO</name>
<dbReference type="GeneID" id="31251652"/>
<dbReference type="InParanoid" id="A0A1S0UJ59"/>
<evidence type="ECO:0000313" key="2">
    <source>
        <dbReference type="EMBL" id="EJD75466.1"/>
    </source>
</evidence>